<keyword evidence="5" id="KW-0472">Membrane</keyword>
<feature type="compositionally biased region" description="Polar residues" evidence="4">
    <location>
        <begin position="358"/>
        <end position="369"/>
    </location>
</feature>
<feature type="transmembrane region" description="Helical" evidence="5">
    <location>
        <begin position="19"/>
        <end position="39"/>
    </location>
</feature>
<evidence type="ECO:0000256" key="4">
    <source>
        <dbReference type="SAM" id="MobiDB-lite"/>
    </source>
</evidence>
<dbReference type="SUPFAM" id="SSF48726">
    <property type="entry name" value="Immunoglobulin"/>
    <property type="match status" value="1"/>
</dbReference>
<dbReference type="Proteomes" id="UP000694621">
    <property type="component" value="Unplaced"/>
</dbReference>
<dbReference type="Ensembl" id="ENSAMXT00005038947.1">
    <property type="protein sequence ID" value="ENSAMXP00005035716.1"/>
    <property type="gene ID" value="ENSAMXG00005017115.1"/>
</dbReference>
<dbReference type="GO" id="GO:0006955">
    <property type="term" value="P:immune response"/>
    <property type="evidence" value="ECO:0007669"/>
    <property type="project" value="TreeGrafter"/>
</dbReference>
<feature type="transmembrane region" description="Helical" evidence="5">
    <location>
        <begin position="309"/>
        <end position="337"/>
    </location>
</feature>
<sequence length="378" mass="42769">MCSMDCLCNTLQWKMIKTLIFLIFTTQLTSATISLQYYYTGVTPGISFPEFTATGQLNEHQIGYYNTTSQRVIVTADWINRSKDEEHWKMMGHHAANDQELVRVRLANQIMLLNQTEGVHTWQERYVCELDDDGTRRGYKQFGYDGEDFLSLDVNDEYWTAATPQAVPFKRKWDGLVSIQKKILETECFERIKKYVEYGKSVFERKVAPEVSLFQKDSSSPVVCHATGFFPKAVMVSWEKNGEDLNEDVELRETLPNQDGSFQKRSILTLSPEELNRNKYTCVVQHEGLKKEIILQVSDRRVLSDKGSVGIMVGIIIGVVLAVLLLGILGFAGGLMWKKRKKNSDFSLPVIFTSASAQDSQTPAPTQTPGLDAVAAPH</sequence>
<keyword evidence="5" id="KW-0812">Transmembrane</keyword>
<dbReference type="InterPro" id="IPR050208">
    <property type="entry name" value="MHC_class-I_related"/>
</dbReference>
<keyword evidence="5" id="KW-1133">Transmembrane helix</keyword>
<reference evidence="7" key="1">
    <citation type="submission" date="2025-08" db="UniProtKB">
        <authorList>
            <consortium name="Ensembl"/>
        </authorList>
    </citation>
    <scope>IDENTIFICATION</scope>
</reference>
<evidence type="ECO:0000256" key="2">
    <source>
        <dbReference type="ARBA" id="ARBA00023319"/>
    </source>
</evidence>
<dbReference type="PANTHER" id="PTHR16675:SF237">
    <property type="entry name" value="MHC CLASS I ANTIGEN TRANSCRIPT VARIANT 1-RELATED"/>
    <property type="match status" value="1"/>
</dbReference>
<dbReference type="GO" id="GO:0005615">
    <property type="term" value="C:extracellular space"/>
    <property type="evidence" value="ECO:0007669"/>
    <property type="project" value="TreeGrafter"/>
</dbReference>
<dbReference type="SMART" id="SM00407">
    <property type="entry name" value="IGc1"/>
    <property type="match status" value="1"/>
</dbReference>
<dbReference type="PROSITE" id="PS50835">
    <property type="entry name" value="IG_LIKE"/>
    <property type="match status" value="1"/>
</dbReference>
<dbReference type="Pfam" id="PF00129">
    <property type="entry name" value="MHC_I"/>
    <property type="match status" value="1"/>
</dbReference>
<evidence type="ECO:0000256" key="3">
    <source>
        <dbReference type="RuleBase" id="RU004439"/>
    </source>
</evidence>
<dbReference type="PROSITE" id="PS00290">
    <property type="entry name" value="IG_MHC"/>
    <property type="match status" value="1"/>
</dbReference>
<keyword evidence="1" id="KW-0325">Glycoprotein</keyword>
<dbReference type="SUPFAM" id="SSF54452">
    <property type="entry name" value="MHC antigen-recognition domain"/>
    <property type="match status" value="1"/>
</dbReference>
<comment type="similarity">
    <text evidence="3">Belongs to the MHC class I family.</text>
</comment>
<evidence type="ECO:0000259" key="6">
    <source>
        <dbReference type="PROSITE" id="PS50835"/>
    </source>
</evidence>
<proteinExistence type="inferred from homology"/>
<feature type="domain" description="Ig-like" evidence="6">
    <location>
        <begin position="209"/>
        <end position="298"/>
    </location>
</feature>
<dbReference type="InterPro" id="IPR037055">
    <property type="entry name" value="MHC_I-like_Ag-recog_sf"/>
</dbReference>
<dbReference type="AlphaFoldDB" id="A0A8B9KET2"/>
<dbReference type="OrthoDB" id="8840976at2759"/>
<evidence type="ECO:0000256" key="1">
    <source>
        <dbReference type="ARBA" id="ARBA00023180"/>
    </source>
</evidence>
<accession>A0A8B9KET2</accession>
<evidence type="ECO:0000313" key="8">
    <source>
        <dbReference type="Proteomes" id="UP000694621"/>
    </source>
</evidence>
<dbReference type="FunFam" id="3.30.500.10:FF:000001">
    <property type="entry name" value="H-2 class I histocompatibility antigen, alpha chain"/>
    <property type="match status" value="1"/>
</dbReference>
<name>A0A8B9KET2_ASTMX</name>
<dbReference type="Pfam" id="PF07654">
    <property type="entry name" value="C1-set"/>
    <property type="match status" value="1"/>
</dbReference>
<protein>
    <recommendedName>
        <fullName evidence="6">Ig-like domain-containing protein</fullName>
    </recommendedName>
</protein>
<dbReference type="Gene3D" id="2.60.40.10">
    <property type="entry name" value="Immunoglobulins"/>
    <property type="match status" value="1"/>
</dbReference>
<evidence type="ECO:0000313" key="7">
    <source>
        <dbReference type="Ensembl" id="ENSAMXP00005035716.1"/>
    </source>
</evidence>
<dbReference type="GO" id="GO:0009897">
    <property type="term" value="C:external side of plasma membrane"/>
    <property type="evidence" value="ECO:0007669"/>
    <property type="project" value="TreeGrafter"/>
</dbReference>
<dbReference type="PANTHER" id="PTHR16675">
    <property type="entry name" value="MHC CLASS I-RELATED"/>
    <property type="match status" value="1"/>
</dbReference>
<dbReference type="PRINTS" id="PR01638">
    <property type="entry name" value="MHCCLASSI"/>
</dbReference>
<evidence type="ECO:0000256" key="5">
    <source>
        <dbReference type="SAM" id="Phobius"/>
    </source>
</evidence>
<dbReference type="InterPro" id="IPR011162">
    <property type="entry name" value="MHC_I/II-like_Ag-recog"/>
</dbReference>
<dbReference type="InterPro" id="IPR003006">
    <property type="entry name" value="Ig/MHC_CS"/>
</dbReference>
<dbReference type="InterPro" id="IPR011161">
    <property type="entry name" value="MHC_I-like_Ag-recog"/>
</dbReference>
<keyword evidence="2" id="KW-0393">Immunoglobulin domain</keyword>
<organism evidence="7 8">
    <name type="scientific">Astyanax mexicanus</name>
    <name type="common">Blind cave fish</name>
    <name type="synonym">Astyanax fasciatus mexicanus</name>
    <dbReference type="NCBI Taxonomy" id="7994"/>
    <lineage>
        <taxon>Eukaryota</taxon>
        <taxon>Metazoa</taxon>
        <taxon>Chordata</taxon>
        <taxon>Craniata</taxon>
        <taxon>Vertebrata</taxon>
        <taxon>Euteleostomi</taxon>
        <taxon>Actinopterygii</taxon>
        <taxon>Neopterygii</taxon>
        <taxon>Teleostei</taxon>
        <taxon>Ostariophysi</taxon>
        <taxon>Characiformes</taxon>
        <taxon>Characoidei</taxon>
        <taxon>Acestrorhamphidae</taxon>
        <taxon>Acestrorhamphinae</taxon>
        <taxon>Astyanax</taxon>
    </lineage>
</organism>
<feature type="region of interest" description="Disordered" evidence="4">
    <location>
        <begin position="358"/>
        <end position="378"/>
    </location>
</feature>
<dbReference type="InterPro" id="IPR036179">
    <property type="entry name" value="Ig-like_dom_sf"/>
</dbReference>
<dbReference type="InterPro" id="IPR001039">
    <property type="entry name" value="MHC_I_a_a1/a2"/>
</dbReference>
<dbReference type="InterPro" id="IPR013783">
    <property type="entry name" value="Ig-like_fold"/>
</dbReference>
<dbReference type="Gene3D" id="3.30.500.10">
    <property type="entry name" value="MHC class I-like antigen recognition-like"/>
    <property type="match status" value="1"/>
</dbReference>
<dbReference type="InterPro" id="IPR007110">
    <property type="entry name" value="Ig-like_dom"/>
</dbReference>
<dbReference type="CDD" id="cd07698">
    <property type="entry name" value="IgC1_MHC_I_alpha3"/>
    <property type="match status" value="1"/>
</dbReference>
<dbReference type="InterPro" id="IPR003597">
    <property type="entry name" value="Ig_C1-set"/>
</dbReference>